<feature type="region of interest" description="Disordered" evidence="1">
    <location>
        <begin position="25"/>
        <end position="47"/>
    </location>
</feature>
<protein>
    <submittedName>
        <fullName evidence="2">Uncharacterized protein</fullName>
    </submittedName>
</protein>
<keyword evidence="3" id="KW-1185">Reference proteome</keyword>
<evidence type="ECO:0000313" key="3">
    <source>
        <dbReference type="Proteomes" id="UP001236014"/>
    </source>
</evidence>
<proteinExistence type="predicted"/>
<reference evidence="2 3" key="1">
    <citation type="submission" date="2023-06" db="EMBL/GenBank/DDBJ databases">
        <authorList>
            <person name="Oyuntsetseg B."/>
            <person name="Kim S.B."/>
        </authorList>
    </citation>
    <scope>NUCLEOTIDE SEQUENCE [LARGE SCALE GENOMIC DNA]</scope>
    <source>
        <strain evidence="2 3">2-15</strain>
    </source>
</reference>
<dbReference type="Proteomes" id="UP001236014">
    <property type="component" value="Chromosome"/>
</dbReference>
<organism evidence="2 3">
    <name type="scientific">Amycolatopsis carbonis</name>
    <dbReference type="NCBI Taxonomy" id="715471"/>
    <lineage>
        <taxon>Bacteria</taxon>
        <taxon>Bacillati</taxon>
        <taxon>Actinomycetota</taxon>
        <taxon>Actinomycetes</taxon>
        <taxon>Pseudonocardiales</taxon>
        <taxon>Pseudonocardiaceae</taxon>
        <taxon>Amycolatopsis</taxon>
    </lineage>
</organism>
<evidence type="ECO:0000313" key="2">
    <source>
        <dbReference type="EMBL" id="WIX77585.1"/>
    </source>
</evidence>
<feature type="compositionally biased region" description="Polar residues" evidence="1">
    <location>
        <begin position="34"/>
        <end position="47"/>
    </location>
</feature>
<sequence length="47" mass="4942">MSRNACASCSTRLDHAVPNARCARTRATSAAEPPSTQLRSSVPNAVQ</sequence>
<dbReference type="EMBL" id="CP127294">
    <property type="protein sequence ID" value="WIX77585.1"/>
    <property type="molecule type" value="Genomic_DNA"/>
</dbReference>
<dbReference type="KEGG" id="acab:QRX50_40290"/>
<evidence type="ECO:0000256" key="1">
    <source>
        <dbReference type="SAM" id="MobiDB-lite"/>
    </source>
</evidence>
<gene>
    <name evidence="2" type="ORF">QRX50_40290</name>
</gene>
<name>A0A9Y2IBZ0_9PSEU</name>
<accession>A0A9Y2IBZ0</accession>
<dbReference type="AlphaFoldDB" id="A0A9Y2IBZ0"/>